<evidence type="ECO:0000313" key="3">
    <source>
        <dbReference type="Proteomes" id="UP000326924"/>
    </source>
</evidence>
<sequence>MTKQKICKHHHLYYCAEHDKYMRAVVHANLSTGWLDCGCRLQLRIGKAAGWWTKLSTAREELDRRRAEEVEADMSDEDELVGDELDAAERHMAGLPAQNELLGDEADVVERDEDFADFTGALVDTEGEVVENDDFAALLAKLDVVGNKAEDQSRFPRRAYGSLPAMGAYGENSSWMVPSILKTANGNSSSRTMQCRLTKVRKRFATWDNALLGRRVTSIACFRQLPEDKTMGWASGSNEITYGANAICRFDAGCLVSEFAPMMASLLADRDVDHPLVQFLRGQSGSGKTEKSGVDTSDLQLPPLHSLHLIVKKEMDEKLGAQEKRAKAAANTLAAERVRVSQPHGYLRRLGRLLSAGLGAPVRWFRFGSRSSRRGHLVCGVPAAGRSTTQARGASSGRSTEVADEQDAAQPQRLRLFPGCEWGPAKRGDNVNLAQGLTGNILTAEST</sequence>
<dbReference type="InParanoid" id="A0A5J5EYZ6"/>
<keyword evidence="3" id="KW-1185">Reference proteome</keyword>
<comment type="caution">
    <text evidence="2">The sequence shown here is derived from an EMBL/GenBank/DDBJ whole genome shotgun (WGS) entry which is preliminary data.</text>
</comment>
<accession>A0A5J5EYZ6</accession>
<protein>
    <submittedName>
        <fullName evidence="2">Uncharacterized protein</fullName>
    </submittedName>
</protein>
<organism evidence="2 3">
    <name type="scientific">Sphaerosporella brunnea</name>
    <dbReference type="NCBI Taxonomy" id="1250544"/>
    <lineage>
        <taxon>Eukaryota</taxon>
        <taxon>Fungi</taxon>
        <taxon>Dikarya</taxon>
        <taxon>Ascomycota</taxon>
        <taxon>Pezizomycotina</taxon>
        <taxon>Pezizomycetes</taxon>
        <taxon>Pezizales</taxon>
        <taxon>Pyronemataceae</taxon>
        <taxon>Sphaerosporella</taxon>
    </lineage>
</organism>
<name>A0A5J5EYZ6_9PEZI</name>
<feature type="compositionally biased region" description="Polar residues" evidence="1">
    <location>
        <begin position="387"/>
        <end position="399"/>
    </location>
</feature>
<evidence type="ECO:0000256" key="1">
    <source>
        <dbReference type="SAM" id="MobiDB-lite"/>
    </source>
</evidence>
<feature type="region of interest" description="Disordered" evidence="1">
    <location>
        <begin position="387"/>
        <end position="410"/>
    </location>
</feature>
<dbReference type="EMBL" id="VXIS01000072">
    <property type="protein sequence ID" value="KAA8908060.1"/>
    <property type="molecule type" value="Genomic_DNA"/>
</dbReference>
<dbReference type="AlphaFoldDB" id="A0A5J5EYZ6"/>
<proteinExistence type="predicted"/>
<gene>
    <name evidence="2" type="ORF">FN846DRAFT_889653</name>
</gene>
<dbReference type="Proteomes" id="UP000326924">
    <property type="component" value="Unassembled WGS sequence"/>
</dbReference>
<reference evidence="2 3" key="1">
    <citation type="submission" date="2019-09" db="EMBL/GenBank/DDBJ databases">
        <title>Draft genome of the ectomycorrhizal ascomycete Sphaerosporella brunnea.</title>
        <authorList>
            <consortium name="DOE Joint Genome Institute"/>
            <person name="Benucci G.M."/>
            <person name="Marozzi G."/>
            <person name="Antonielli L."/>
            <person name="Sanchez S."/>
            <person name="Marco P."/>
            <person name="Wang X."/>
            <person name="Falini L.B."/>
            <person name="Barry K."/>
            <person name="Haridas S."/>
            <person name="Lipzen A."/>
            <person name="Labutti K."/>
            <person name="Grigoriev I.V."/>
            <person name="Murat C."/>
            <person name="Martin F."/>
            <person name="Albertini E."/>
            <person name="Donnini D."/>
            <person name="Bonito G."/>
        </authorList>
    </citation>
    <scope>NUCLEOTIDE SEQUENCE [LARGE SCALE GENOMIC DNA]</scope>
    <source>
        <strain evidence="2 3">Sb_GMNB300</strain>
    </source>
</reference>
<evidence type="ECO:0000313" key="2">
    <source>
        <dbReference type="EMBL" id="KAA8908060.1"/>
    </source>
</evidence>